<name>A0A1E8FFV0_9ALTE</name>
<dbReference type="EMBL" id="MJIC01000010">
    <property type="protein sequence ID" value="OFI34800.1"/>
    <property type="molecule type" value="Genomic_DNA"/>
</dbReference>
<gene>
    <name evidence="1" type="ORF">BFC17_14585</name>
</gene>
<dbReference type="RefSeq" id="WP_070175718.1">
    <property type="nucleotide sequence ID" value="NZ_BMJR01000001.1"/>
</dbReference>
<evidence type="ECO:0000313" key="2">
    <source>
        <dbReference type="Proteomes" id="UP000176037"/>
    </source>
</evidence>
<keyword evidence="2" id="KW-1185">Reference proteome</keyword>
<proteinExistence type="predicted"/>
<accession>A0A1E8FFV0</accession>
<evidence type="ECO:0000313" key="1">
    <source>
        <dbReference type="EMBL" id="OFI34800.1"/>
    </source>
</evidence>
<dbReference type="OrthoDB" id="5588284at2"/>
<dbReference type="Proteomes" id="UP000176037">
    <property type="component" value="Unassembled WGS sequence"/>
</dbReference>
<dbReference type="STRING" id="1856405.BFC17_14585"/>
<comment type="caution">
    <text evidence="1">The sequence shown here is derived from an EMBL/GenBank/DDBJ whole genome shotgun (WGS) entry which is preliminary data.</text>
</comment>
<organism evidence="1 2">
    <name type="scientific">Alteromonas lipolytica</name>
    <dbReference type="NCBI Taxonomy" id="1856405"/>
    <lineage>
        <taxon>Bacteria</taxon>
        <taxon>Pseudomonadati</taxon>
        <taxon>Pseudomonadota</taxon>
        <taxon>Gammaproteobacteria</taxon>
        <taxon>Alteromonadales</taxon>
        <taxon>Alteromonadaceae</taxon>
        <taxon>Alteromonas/Salinimonas group</taxon>
        <taxon>Alteromonas</taxon>
    </lineage>
</organism>
<dbReference type="AlphaFoldDB" id="A0A1E8FFV0"/>
<protein>
    <submittedName>
        <fullName evidence="1">Uncharacterized protein</fullName>
    </submittedName>
</protein>
<reference evidence="1 2" key="1">
    <citation type="submission" date="2016-09" db="EMBL/GenBank/DDBJ databases">
        <title>Alteromonas lipolytica, a new species isolated from sea water.</title>
        <authorList>
            <person name="Wu Y.-H."/>
            <person name="Cheng H."/>
            <person name="Xu X.-W."/>
        </authorList>
    </citation>
    <scope>NUCLEOTIDE SEQUENCE [LARGE SCALE GENOMIC DNA]</scope>
    <source>
        <strain evidence="1 2">JW12</strain>
    </source>
</reference>
<sequence length="427" mass="49010">MNKSESKLNKQISKHYVDHACNISSPGQVAKELNLDPSRISELRGARRLLTIEQAEIIKEMYGIPSNSTSYWLEGERTTLEALGIDFIDNGLKLHFCRILELFNTDTFIDRVLSNIYVNEKGIPEFKETSLFEQADINKSIEQKNKRLIKEHKIKMFNLLLSSEHFQQWCDSAATLLGRDDIQQDDKFFGDLLMNKDIRKAVIKGDEIQWGSTDSNPVTLPLILASIEKGFYLSFSNVYQNRKEAIGKFIAICRFKQLVESKSYANILPSGSTFIFGKKLGMVRNNMPVKEYVIVGKCVWDHEEQLGTKIRLNNPIKTKSVVKLSRDEGGFELNPDDQLVPETIRYLNVRLFYTEQFNYVAEIQTFSDNFKGCDRSILVEFEERHKVFDGMIEILKYFTADFHFTIKQIKGAVAANGGYIPSAIYID</sequence>